<dbReference type="AlphaFoldDB" id="A0A6V7Y8W8"/>
<evidence type="ECO:0000256" key="2">
    <source>
        <dbReference type="SAM" id="MobiDB-lite"/>
    </source>
</evidence>
<evidence type="ECO:0000259" key="3">
    <source>
        <dbReference type="PROSITE" id="PS50158"/>
    </source>
</evidence>
<feature type="domain" description="CCHC-type" evidence="3">
    <location>
        <begin position="137"/>
        <end position="150"/>
    </location>
</feature>
<dbReference type="Gene3D" id="4.10.60.10">
    <property type="entry name" value="Zinc finger, CCHC-type"/>
    <property type="match status" value="1"/>
</dbReference>
<comment type="caution">
    <text evidence="4">The sequence shown here is derived from an EMBL/GenBank/DDBJ whole genome shotgun (WGS) entry which is preliminary data.</text>
</comment>
<name>A0A6V7Y8W8_MELEN</name>
<dbReference type="SUPFAM" id="SSF57756">
    <property type="entry name" value="Retrovirus zinc finger-like domains"/>
    <property type="match status" value="1"/>
</dbReference>
<gene>
    <name evidence="4" type="ORF">MENT_LOCUS62023</name>
</gene>
<dbReference type="InterPro" id="IPR001878">
    <property type="entry name" value="Znf_CCHC"/>
</dbReference>
<keyword evidence="1" id="KW-0863">Zinc-finger</keyword>
<proteinExistence type="predicted"/>
<dbReference type="Proteomes" id="UP000580250">
    <property type="component" value="Unassembled WGS sequence"/>
</dbReference>
<feature type="region of interest" description="Disordered" evidence="2">
    <location>
        <begin position="77"/>
        <end position="98"/>
    </location>
</feature>
<dbReference type="PROSITE" id="PS50158">
    <property type="entry name" value="ZF_CCHC"/>
    <property type="match status" value="1"/>
</dbReference>
<dbReference type="OrthoDB" id="5986954at2759"/>
<feature type="compositionally biased region" description="Basic and acidic residues" evidence="2">
    <location>
        <begin position="81"/>
        <end position="97"/>
    </location>
</feature>
<evidence type="ECO:0000256" key="1">
    <source>
        <dbReference type="PROSITE-ProRule" id="PRU00047"/>
    </source>
</evidence>
<dbReference type="GO" id="GO:0008270">
    <property type="term" value="F:zinc ion binding"/>
    <property type="evidence" value="ECO:0007669"/>
    <property type="project" value="UniProtKB-KW"/>
</dbReference>
<sequence>MTLEGKVSTKVLGKYFNIKDAEDNDNWNTAKFRNALGRAINQIRNRLEVKQKPNQVVSDRKEEPTMNFAVNYSNKSTTKRFSPERVERPRGREESRLNRSKAKWPCQFCDGPHTPVECSSLRTAEDRRDRASEKGLCFRCLKKGHLANNCHVPKRRCLHCGRAHHHSALCERKFGEAKEIQEQNKGVSATTTQKEIVAAFQSIEGDYYDRPLEVSGDQLDNYGAKAENADKIFKGGGIQVETDKSVSNVPTRKKSFTKFEKEKMNRNMVVGNVNLEYEKTKARKSSLEDEPRPSSIKQKTWVRTRPSINERPLVARSPIVVIGDNKALELRRILREENLRGMVFKPKSWDANLFNREIQLTKSVDTLVVWTQSINKGLFEVLRKANEYEKILKKIVWIKPFEGLEIHGLTNVTSFQEPENLHSILIKLKKMGTPLISVQNEDCGKKNVKEAFDAGSKSSFMSK</sequence>
<protein>
    <recommendedName>
        <fullName evidence="3">CCHC-type domain-containing protein</fullName>
    </recommendedName>
</protein>
<keyword evidence="1" id="KW-0862">Zinc</keyword>
<reference evidence="4 5" key="1">
    <citation type="submission" date="2020-08" db="EMBL/GenBank/DDBJ databases">
        <authorList>
            <person name="Koutsovoulos G."/>
            <person name="Danchin GJ E."/>
        </authorList>
    </citation>
    <scope>NUCLEOTIDE SEQUENCE [LARGE SCALE GENOMIC DNA]</scope>
</reference>
<keyword evidence="1" id="KW-0479">Metal-binding</keyword>
<dbReference type="InterPro" id="IPR036875">
    <property type="entry name" value="Znf_CCHC_sf"/>
</dbReference>
<dbReference type="GO" id="GO:0019899">
    <property type="term" value="F:enzyme binding"/>
    <property type="evidence" value="ECO:0007669"/>
    <property type="project" value="UniProtKB-ARBA"/>
</dbReference>
<evidence type="ECO:0000313" key="5">
    <source>
        <dbReference type="Proteomes" id="UP000580250"/>
    </source>
</evidence>
<organism evidence="4 5">
    <name type="scientific">Meloidogyne enterolobii</name>
    <name type="common">Root-knot nematode worm</name>
    <name type="synonym">Meloidogyne mayaguensis</name>
    <dbReference type="NCBI Taxonomy" id="390850"/>
    <lineage>
        <taxon>Eukaryota</taxon>
        <taxon>Metazoa</taxon>
        <taxon>Ecdysozoa</taxon>
        <taxon>Nematoda</taxon>
        <taxon>Chromadorea</taxon>
        <taxon>Rhabditida</taxon>
        <taxon>Tylenchina</taxon>
        <taxon>Tylenchomorpha</taxon>
        <taxon>Tylenchoidea</taxon>
        <taxon>Meloidogynidae</taxon>
        <taxon>Meloidogyninae</taxon>
        <taxon>Meloidogyne</taxon>
    </lineage>
</organism>
<dbReference type="EMBL" id="CAJEWN010003574">
    <property type="protein sequence ID" value="CAD2208028.1"/>
    <property type="molecule type" value="Genomic_DNA"/>
</dbReference>
<dbReference type="GO" id="GO:0003676">
    <property type="term" value="F:nucleic acid binding"/>
    <property type="evidence" value="ECO:0007669"/>
    <property type="project" value="InterPro"/>
</dbReference>
<evidence type="ECO:0000313" key="4">
    <source>
        <dbReference type="EMBL" id="CAD2208028.1"/>
    </source>
</evidence>
<accession>A0A6V7Y8W8</accession>